<evidence type="ECO:0000313" key="1">
    <source>
        <dbReference type="EMBL" id="GJH29271.1"/>
    </source>
</evidence>
<proteinExistence type="predicted"/>
<comment type="caution">
    <text evidence="1">The sequence shown here is derived from an EMBL/GenBank/DDBJ whole genome shotgun (WGS) entry which is preliminary data.</text>
</comment>
<dbReference type="Proteomes" id="UP001055111">
    <property type="component" value="Unassembled WGS sequence"/>
</dbReference>
<reference evidence="1" key="1">
    <citation type="submission" date="2022-09" db="EMBL/GenBank/DDBJ databases">
        <title>Isolation and characterization of 3-chlorobenzoate degrading bacteria from soils in Shizuoka.</title>
        <authorList>
            <person name="Ifat A."/>
            <person name="Ogawa N."/>
            <person name="Kimbara K."/>
            <person name="Moriuchi R."/>
            <person name="Dohra H."/>
            <person name="Shintani M."/>
        </authorList>
    </citation>
    <scope>NUCLEOTIDE SEQUENCE</scope>
    <source>
        <strain evidence="1">19CS4-2</strain>
    </source>
</reference>
<sequence>MVHLNTVADDAARFNRIAPAQSPALTASHTCSDACAVATLAVVPVAHAAVDRPAIEIVNRFRADRSASFLREKGRLSGLATCDGLVNGRITEGVTQLRHEIRNLRHRVLSHKHIQTHLL</sequence>
<gene>
    <name evidence="1" type="ORF">CBA19CS42_32165</name>
</gene>
<dbReference type="EMBL" id="BPUS01000021">
    <property type="protein sequence ID" value="GJH29271.1"/>
    <property type="molecule type" value="Genomic_DNA"/>
</dbReference>
<organism evidence="1 2">
    <name type="scientific">Caballeronia novacaledonica</name>
    <dbReference type="NCBI Taxonomy" id="1544861"/>
    <lineage>
        <taxon>Bacteria</taxon>
        <taxon>Pseudomonadati</taxon>
        <taxon>Pseudomonadota</taxon>
        <taxon>Betaproteobacteria</taxon>
        <taxon>Burkholderiales</taxon>
        <taxon>Burkholderiaceae</taxon>
        <taxon>Caballeronia</taxon>
    </lineage>
</organism>
<accession>A0AA37IG94</accession>
<evidence type="ECO:0000313" key="2">
    <source>
        <dbReference type="Proteomes" id="UP001055111"/>
    </source>
</evidence>
<name>A0AA37IG94_9BURK</name>
<protein>
    <submittedName>
        <fullName evidence="1">Uncharacterized protein</fullName>
    </submittedName>
</protein>
<dbReference type="RefSeq" id="WP_404978935.1">
    <property type="nucleotide sequence ID" value="NZ_BPUS01000021.1"/>
</dbReference>
<dbReference type="AlphaFoldDB" id="A0AA37IG94"/>